<proteinExistence type="predicted"/>
<evidence type="ECO:0000313" key="2">
    <source>
        <dbReference type="EMBL" id="SCW96153.1"/>
    </source>
</evidence>
<evidence type="ECO:0000259" key="1">
    <source>
        <dbReference type="Pfam" id="PF20056"/>
    </source>
</evidence>
<keyword evidence="3" id="KW-1185">Reference proteome</keyword>
<reference evidence="3" key="1">
    <citation type="submission" date="2016-10" db="EMBL/GenBank/DDBJ databases">
        <authorList>
            <person name="Varghese N."/>
            <person name="Submissions S."/>
        </authorList>
    </citation>
    <scope>NUCLEOTIDE SEQUENCE [LARGE SCALE GENOMIC DNA]</scope>
    <source>
        <strain evidence="3">CGMCC 1.1761</strain>
    </source>
</reference>
<accession>A0A1G4UR93</accession>
<sequence>MNVDTIDERLALFRAMAAHAGVDLPARTAEAPQEVLTAAQRCLGCRDAPDCHRWFDTQAQSAAAAGDAPVPGFCRNVVQFDLWKEDEAAPAPEQRTA</sequence>
<dbReference type="EMBL" id="FMTP01000011">
    <property type="protein sequence ID" value="SCW96153.1"/>
    <property type="molecule type" value="Genomic_DNA"/>
</dbReference>
<protein>
    <recommendedName>
        <fullName evidence="1">DUF6455 domain-containing protein</fullName>
    </recommendedName>
</protein>
<dbReference type="InterPro" id="IPR045601">
    <property type="entry name" value="DUF6455"/>
</dbReference>
<dbReference type="Pfam" id="PF20056">
    <property type="entry name" value="DUF6455"/>
    <property type="match status" value="1"/>
</dbReference>
<evidence type="ECO:0000313" key="3">
    <source>
        <dbReference type="Proteomes" id="UP000198889"/>
    </source>
</evidence>
<name>A0A1G4UR93_9HYPH</name>
<feature type="domain" description="DUF6455" evidence="1">
    <location>
        <begin position="4"/>
        <end position="84"/>
    </location>
</feature>
<dbReference type="RefSeq" id="WP_091444373.1">
    <property type="nucleotide sequence ID" value="NZ_FMTP01000011.1"/>
</dbReference>
<gene>
    <name evidence="2" type="ORF">SAMN05660859_0176</name>
</gene>
<dbReference type="AlphaFoldDB" id="A0A1G4UR93"/>
<dbReference type="Proteomes" id="UP000198889">
    <property type="component" value="Unassembled WGS sequence"/>
</dbReference>
<organism evidence="2 3">
    <name type="scientific">Ancylobacter rudongensis</name>
    <dbReference type="NCBI Taxonomy" id="177413"/>
    <lineage>
        <taxon>Bacteria</taxon>
        <taxon>Pseudomonadati</taxon>
        <taxon>Pseudomonadota</taxon>
        <taxon>Alphaproteobacteria</taxon>
        <taxon>Hyphomicrobiales</taxon>
        <taxon>Xanthobacteraceae</taxon>
        <taxon>Ancylobacter</taxon>
    </lineage>
</organism>